<evidence type="ECO:0000313" key="4">
    <source>
        <dbReference type="Proteomes" id="UP000318571"/>
    </source>
</evidence>
<evidence type="ECO:0000256" key="1">
    <source>
        <dbReference type="SAM" id="SignalP"/>
    </source>
</evidence>
<feature type="domain" description="Ig-like" evidence="2">
    <location>
        <begin position="92"/>
        <end position="194"/>
    </location>
</feature>
<evidence type="ECO:0000259" key="2">
    <source>
        <dbReference type="PROSITE" id="PS50835"/>
    </source>
</evidence>
<dbReference type="Proteomes" id="UP000318571">
    <property type="component" value="Chromosome 8"/>
</dbReference>
<dbReference type="InterPro" id="IPR036179">
    <property type="entry name" value="Ig-like_dom_sf"/>
</dbReference>
<dbReference type="SUPFAM" id="SSF48726">
    <property type="entry name" value="Immunoglobulin"/>
    <property type="match status" value="1"/>
</dbReference>
<protein>
    <recommendedName>
        <fullName evidence="2">Ig-like domain-containing protein</fullName>
    </recommendedName>
</protein>
<comment type="caution">
    <text evidence="3">The sequence shown here is derived from an EMBL/GenBank/DDBJ whole genome shotgun (WGS) entry which is preliminary data.</text>
</comment>
<dbReference type="EMBL" id="VCGU01000459">
    <property type="protein sequence ID" value="TRY62026.1"/>
    <property type="molecule type" value="Genomic_DNA"/>
</dbReference>
<dbReference type="PROSITE" id="PS50835">
    <property type="entry name" value="IG_LIKE"/>
    <property type="match status" value="1"/>
</dbReference>
<feature type="signal peptide" evidence="1">
    <location>
        <begin position="1"/>
        <end position="23"/>
    </location>
</feature>
<dbReference type="Gene3D" id="2.60.40.10">
    <property type="entry name" value="Immunoglobulins"/>
    <property type="match status" value="1"/>
</dbReference>
<name>A0A553N9A8_TIGCA</name>
<gene>
    <name evidence="3" type="ORF">TCAL_17172</name>
</gene>
<feature type="chain" id="PRO_5021724795" description="Ig-like domain-containing protein" evidence="1">
    <location>
        <begin position="24"/>
        <end position="398"/>
    </location>
</feature>
<organism evidence="3 4">
    <name type="scientific">Tigriopus californicus</name>
    <name type="common">Marine copepod</name>
    <dbReference type="NCBI Taxonomy" id="6832"/>
    <lineage>
        <taxon>Eukaryota</taxon>
        <taxon>Metazoa</taxon>
        <taxon>Ecdysozoa</taxon>
        <taxon>Arthropoda</taxon>
        <taxon>Crustacea</taxon>
        <taxon>Multicrustacea</taxon>
        <taxon>Hexanauplia</taxon>
        <taxon>Copepoda</taxon>
        <taxon>Harpacticoida</taxon>
        <taxon>Harpacticidae</taxon>
        <taxon>Tigriopus</taxon>
    </lineage>
</organism>
<dbReference type="AlphaFoldDB" id="A0A553N9A8"/>
<dbReference type="InterPro" id="IPR013783">
    <property type="entry name" value="Ig-like_fold"/>
</dbReference>
<accession>A0A553N9A8</accession>
<reference evidence="3 4" key="1">
    <citation type="journal article" date="2018" name="Nat. Ecol. Evol.">
        <title>Genomic signatures of mitonuclear coevolution across populations of Tigriopus californicus.</title>
        <authorList>
            <person name="Barreto F.S."/>
            <person name="Watson E.T."/>
            <person name="Lima T.G."/>
            <person name="Willett C.S."/>
            <person name="Edmands S."/>
            <person name="Li W."/>
            <person name="Burton R.S."/>
        </authorList>
    </citation>
    <scope>NUCLEOTIDE SEQUENCE [LARGE SCALE GENOMIC DNA]</scope>
    <source>
        <strain evidence="3 4">San Diego</strain>
    </source>
</reference>
<dbReference type="InterPro" id="IPR007110">
    <property type="entry name" value="Ig-like_dom"/>
</dbReference>
<keyword evidence="1" id="KW-0732">Signal</keyword>
<sequence>MTRKWQGLSSLLGLAWILGTTRGHYHHGKDSDFYGEYYLDRYDQKVYTYCYEKGFLLRHHCRPPPTHYKYSTYQTEEHQTSYYATSHFLVSPSYSHQYHHYDGRGNINVGKGQYYLQGRDLVVECDFPSSSRHLSNVIWYRKSHGNHGYAKDHDYHRQNRYRYYVENWGENGSRLIIRDYRPVEDDGVYRCFATRYRPGRYIGGRDKDTIYMEIDTAESKLPEDREELNVSEVLEIVNFVCSTRTFATVQPFQMRDYHRLAAKGLETWNYWQRVSMLQDEDTLAKSADESPVDWPQRLSNHCQYFAEKLQGLDVYDMWLRTSAGSREGYETFLCYGEAIFGDCLEWIPNHEKWPAGDEALTPNAEEETLGNMGEDFQHLEEIAMVWERPTNSAPSFYS</sequence>
<evidence type="ECO:0000313" key="3">
    <source>
        <dbReference type="EMBL" id="TRY62026.1"/>
    </source>
</evidence>
<keyword evidence="4" id="KW-1185">Reference proteome</keyword>
<proteinExistence type="predicted"/>